<reference evidence="8 9" key="1">
    <citation type="submission" date="2015-12" db="EMBL/GenBank/DDBJ databases">
        <title>Dictyostelia acquired genes for synthesis and detection of signals that induce cell-type specialization by lateral gene transfer from prokaryotes.</title>
        <authorList>
            <person name="Gloeckner G."/>
            <person name="Schaap P."/>
        </authorList>
    </citation>
    <scope>NUCLEOTIDE SEQUENCE [LARGE SCALE GENOMIC DNA]</scope>
    <source>
        <strain evidence="8 9">TK</strain>
    </source>
</reference>
<organism evidence="8 9">
    <name type="scientific">Tieghemostelium lacteum</name>
    <name type="common">Slime mold</name>
    <name type="synonym">Dictyostelium lacteum</name>
    <dbReference type="NCBI Taxonomy" id="361077"/>
    <lineage>
        <taxon>Eukaryota</taxon>
        <taxon>Amoebozoa</taxon>
        <taxon>Evosea</taxon>
        <taxon>Eumycetozoa</taxon>
        <taxon>Dictyostelia</taxon>
        <taxon>Dictyosteliales</taxon>
        <taxon>Raperosteliaceae</taxon>
        <taxon>Tieghemostelium</taxon>
    </lineage>
</organism>
<evidence type="ECO:0000256" key="5">
    <source>
        <dbReference type="ARBA" id="ARBA00022679"/>
    </source>
</evidence>
<dbReference type="CDD" id="cd03788">
    <property type="entry name" value="GT20_TPS"/>
    <property type="match status" value="1"/>
</dbReference>
<dbReference type="Gene3D" id="3.40.50.2000">
    <property type="entry name" value="Glycogen Phosphorylase B"/>
    <property type="match status" value="2"/>
</dbReference>
<dbReference type="GO" id="GO:0005829">
    <property type="term" value="C:cytosol"/>
    <property type="evidence" value="ECO:0007669"/>
    <property type="project" value="TreeGrafter"/>
</dbReference>
<comment type="similarity">
    <text evidence="2">Belongs to the glycosyltransferase 20 family.</text>
</comment>
<accession>A0A151ZB80</accession>
<dbReference type="FunFam" id="3.40.50.2000:FF:000035">
    <property type="entry name" value="Trehalose-6-phosphate synthase"/>
    <property type="match status" value="1"/>
</dbReference>
<dbReference type="NCBIfam" id="TIGR00685">
    <property type="entry name" value="T6PP"/>
    <property type="match status" value="1"/>
</dbReference>
<dbReference type="Pfam" id="PF02358">
    <property type="entry name" value="Trehalose_PPase"/>
    <property type="match status" value="1"/>
</dbReference>
<comment type="similarity">
    <text evidence="1">In the N-terminal section; belongs to the glycosyltransferase 20 family.</text>
</comment>
<dbReference type="GO" id="GO:0005992">
    <property type="term" value="P:trehalose biosynthetic process"/>
    <property type="evidence" value="ECO:0007669"/>
    <property type="project" value="InterPro"/>
</dbReference>
<dbReference type="InterPro" id="IPR001830">
    <property type="entry name" value="Glyco_trans_20"/>
</dbReference>
<dbReference type="Pfam" id="PF00982">
    <property type="entry name" value="Glyco_transf_20"/>
    <property type="match status" value="1"/>
</dbReference>
<dbReference type="OrthoDB" id="755951at2759"/>
<dbReference type="EMBL" id="LODT01000035">
    <property type="protein sequence ID" value="KYQ91199.1"/>
    <property type="molecule type" value="Genomic_DNA"/>
</dbReference>
<keyword evidence="9" id="KW-1185">Reference proteome</keyword>
<evidence type="ECO:0000256" key="1">
    <source>
        <dbReference type="ARBA" id="ARBA00005409"/>
    </source>
</evidence>
<dbReference type="PANTHER" id="PTHR10788:SF106">
    <property type="entry name" value="BCDNA.GH08860"/>
    <property type="match status" value="1"/>
</dbReference>
<evidence type="ECO:0000256" key="6">
    <source>
        <dbReference type="ARBA" id="ARBA00029654"/>
    </source>
</evidence>
<dbReference type="InterPro" id="IPR012766">
    <property type="entry name" value="Trehalose_OtsA"/>
</dbReference>
<dbReference type="GO" id="GO:0003825">
    <property type="term" value="F:alpha,alpha-trehalose-phosphate synthase (UDP-forming) activity"/>
    <property type="evidence" value="ECO:0007669"/>
    <property type="project" value="UniProtKB-EC"/>
</dbReference>
<dbReference type="Gene3D" id="3.30.70.1020">
    <property type="entry name" value="Trehalose-6-phosphate phosphatase related protein, domain 2"/>
    <property type="match status" value="1"/>
</dbReference>
<gene>
    <name evidence="8" type="ORF">DLAC_08120</name>
</gene>
<dbReference type="NCBIfam" id="TIGR02400">
    <property type="entry name" value="trehalose_OtsA"/>
    <property type="match status" value="1"/>
</dbReference>
<dbReference type="InterPro" id="IPR003337">
    <property type="entry name" value="Trehalose_PPase"/>
</dbReference>
<evidence type="ECO:0000256" key="7">
    <source>
        <dbReference type="ARBA" id="ARBA00048039"/>
    </source>
</evidence>
<dbReference type="CDD" id="cd01627">
    <property type="entry name" value="HAD_TPP"/>
    <property type="match status" value="1"/>
</dbReference>
<evidence type="ECO:0000313" key="9">
    <source>
        <dbReference type="Proteomes" id="UP000076078"/>
    </source>
</evidence>
<protein>
    <recommendedName>
        <fullName evidence="3">alpha,alpha-trehalose-phosphate synthase (UDP-forming)</fullName>
        <ecNumber evidence="3">2.4.1.15</ecNumber>
    </recommendedName>
    <alternativeName>
        <fullName evidence="6">UDP-glucose-glucosephosphate glucosyltransferase</fullName>
    </alternativeName>
</protein>
<dbReference type="FunFam" id="3.40.50.2000:FF:000007">
    <property type="entry name" value="Trehalose-6-phosphate synthase"/>
    <property type="match status" value="1"/>
</dbReference>
<comment type="catalytic activity">
    <reaction evidence="7">
        <text>D-glucose 6-phosphate + UDP-alpha-D-glucose = alpha,alpha-trehalose 6-phosphate + UDP + H(+)</text>
        <dbReference type="Rhea" id="RHEA:18889"/>
        <dbReference type="ChEBI" id="CHEBI:15378"/>
        <dbReference type="ChEBI" id="CHEBI:58223"/>
        <dbReference type="ChEBI" id="CHEBI:58429"/>
        <dbReference type="ChEBI" id="CHEBI:58885"/>
        <dbReference type="ChEBI" id="CHEBI:61548"/>
        <dbReference type="EC" id="2.4.1.15"/>
    </reaction>
</comment>
<dbReference type="InParanoid" id="A0A151ZB80"/>
<dbReference type="InterPro" id="IPR036412">
    <property type="entry name" value="HAD-like_sf"/>
</dbReference>
<evidence type="ECO:0000256" key="4">
    <source>
        <dbReference type="ARBA" id="ARBA00022676"/>
    </source>
</evidence>
<dbReference type="InterPro" id="IPR023214">
    <property type="entry name" value="HAD_sf"/>
</dbReference>
<dbReference type="Gene3D" id="3.40.50.1000">
    <property type="entry name" value="HAD superfamily/HAD-like"/>
    <property type="match status" value="1"/>
</dbReference>
<keyword evidence="4" id="KW-0328">Glycosyltransferase</keyword>
<name>A0A151ZB80_TIELA</name>
<keyword evidence="5 8" id="KW-0808">Transferase</keyword>
<evidence type="ECO:0000256" key="2">
    <source>
        <dbReference type="ARBA" id="ARBA00008799"/>
    </source>
</evidence>
<dbReference type="SUPFAM" id="SSF53756">
    <property type="entry name" value="UDP-Glycosyltransferase/glycogen phosphorylase"/>
    <property type="match status" value="1"/>
</dbReference>
<evidence type="ECO:0000256" key="3">
    <source>
        <dbReference type="ARBA" id="ARBA00012538"/>
    </source>
</evidence>
<dbReference type="EC" id="2.4.1.15" evidence="3"/>
<dbReference type="STRING" id="361077.A0A151ZB80"/>
<dbReference type="Proteomes" id="UP000076078">
    <property type="component" value="Unassembled WGS sequence"/>
</dbReference>
<evidence type="ECO:0000313" key="8">
    <source>
        <dbReference type="EMBL" id="KYQ91199.1"/>
    </source>
</evidence>
<comment type="caution">
    <text evidence="8">The sequence shown here is derived from an EMBL/GenBank/DDBJ whole genome shotgun (WGS) entry which is preliminary data.</text>
</comment>
<sequence length="1459" mass="169932">MIEPNFQGRLIVVSNRLPVAIKKGDDGKWSCKMSSGGLVAALSGLKSNFIWVGWVGCEIEEEDREEVTKILKEGYSCIPVFLSEKVANEHYNEFSNGVLWPLFHYLPGDLDYDEGIWNSYVEANQIFSDVVAKLMGPDDMVWVHDYHLMLLPEILKQQVPEARIGFFLHIPFPSSEIFRVLPCRKEIVMGILSCCLIGFHTYDYARHFLKACTRIVGLETAPNGVYYKDKFIQVGVFPVGIDPDKFIELLKTPKVENRIAELSKSFEGMKVLIGIDRLDYIKGLPQKLQAMERLFQKYPEWKGKLVLIQVAVPSRQDVEEYQKLKKEVEELVGRINGQYGTLGYTPIHYLFQSVDSEELTALYNISDACLITSIRDGMNLVSQEYIVCQTKKKGVLILSEFTGAAQSLSGAVMINPWNTEELADSIHTSLTLSEEDKEEKHQMLFNYVNRHTAAYWGLGFVRDLYKCSHQADKIVSVPKLNIEEVKEAYVKSKKRLLVFAYDGTLIPYSAIPSLCRPSEDLLDSFTTLCDDPDNEVYILSGRDKKTLTDWFAGVNIGLSAEYGCFFKYPMSEQWEQVVPSMDLSWKETIRPLFKYFTIRTPGSFFEEKEMLFTWHYRNADPVFGGIQARELHLHLDNLPLDCIVGDKTLGVRSYNINPTTSMRKVILDLIPKGLDFILLVGDTHIHPTELPELEGCKIFTTSVGKKNSKDSFHLNDSTEAISLVKSLEQISNESLSKNFNRVNLNNNFKNNSPQEMIGFLDIIKIKVLWIHIKSHLKVFRSRSYEEIGGDYQWIIRWEHWELLKLKLKHFEHKSAIFDQMPHRGITYVQSVLYQCNDRELVKLIHRNYRQLFITVFIETFQIKELSTNTSAEYFEYLCLLYQKYSLNNHVRIFDPSHLLIIYKEVPDHIDQLVLIILKYNQGFINIYQQYRYPHSLVKHIVNNYGDKVKFFNQIMVKSQASQRYFVYKTYRKTPIEPLPIDFSLKPQLDVINNIKNYEVLMQLISTGYFNNFDDILINRMISNNSILSYSILSSFDWNIMHRFNISATNVMYENVYVSKKTIKSNLNPALIKLIKDYDYYRYYDLVEIFTFAMEIEGMDAHLVSSLITSQRQEFKRAAVEACRIDILQIWNERVLQGYEILWLSPAIDRERLDVLIYFSGSIIQNLSVFLEMIFKGNKVEFFNSLIDNFRAIRIYSDSAAIEILLGFHRIITDLGSVKGIGYPSFIYWAISKNYVHPSFLQRYLEICIKFGYVEYAQMLIPRINNHTKYNNPHFASIEYIDEELLKVDKSAANSGKISILRRYSPQKFNAKLIYLIGLKYGYPHYFKYLKEELNANNIHSFGIEYDNVTLFEYILGFVVRYGLSYYNLFIQCINHDSLQIVKYIVTKNLYKPTYKDLNQIIKMGRYAILKWLFQNTDIAFTYDDLTYFPPPNPKFKDKDISKLFVKYIDRVLVPMELFE</sequence>
<dbReference type="SUPFAM" id="SSF56784">
    <property type="entry name" value="HAD-like"/>
    <property type="match status" value="1"/>
</dbReference>
<dbReference type="PANTHER" id="PTHR10788">
    <property type="entry name" value="TREHALOSE-6-PHOSPHATE SYNTHASE"/>
    <property type="match status" value="1"/>
</dbReference>
<dbReference type="GO" id="GO:0004805">
    <property type="term" value="F:trehalose-phosphatase activity"/>
    <property type="evidence" value="ECO:0007669"/>
    <property type="project" value="TreeGrafter"/>
</dbReference>
<dbReference type="NCBIfam" id="NF011071">
    <property type="entry name" value="PRK14501.1"/>
    <property type="match status" value="1"/>
</dbReference>
<proteinExistence type="inferred from homology"/>